<dbReference type="RefSeq" id="WP_084117843.1">
    <property type="nucleotide sequence ID" value="NZ_FWXH01000044.1"/>
</dbReference>
<organism evidence="1 2">
    <name type="scientific">Clostridium acidisoli DSM 12555</name>
    <dbReference type="NCBI Taxonomy" id="1121291"/>
    <lineage>
        <taxon>Bacteria</taxon>
        <taxon>Bacillati</taxon>
        <taxon>Bacillota</taxon>
        <taxon>Clostridia</taxon>
        <taxon>Eubacteriales</taxon>
        <taxon>Clostridiaceae</taxon>
        <taxon>Clostridium</taxon>
    </lineage>
</organism>
<dbReference type="EMBL" id="FWXH01000044">
    <property type="protein sequence ID" value="SMC29404.1"/>
    <property type="molecule type" value="Genomic_DNA"/>
</dbReference>
<evidence type="ECO:0000313" key="2">
    <source>
        <dbReference type="Proteomes" id="UP000192468"/>
    </source>
</evidence>
<accession>A0A1W1XZU5</accession>
<gene>
    <name evidence="1" type="ORF">SAMN02745134_03882</name>
</gene>
<dbReference type="Proteomes" id="UP000192468">
    <property type="component" value="Unassembled WGS sequence"/>
</dbReference>
<name>A0A1W1XZU5_9CLOT</name>
<proteinExistence type="predicted"/>
<evidence type="ECO:0000313" key="1">
    <source>
        <dbReference type="EMBL" id="SMC29404.1"/>
    </source>
</evidence>
<dbReference type="OrthoDB" id="2677749at2"/>
<keyword evidence="2" id="KW-1185">Reference proteome</keyword>
<reference evidence="1 2" key="1">
    <citation type="submission" date="2017-04" db="EMBL/GenBank/DDBJ databases">
        <authorList>
            <person name="Afonso C.L."/>
            <person name="Miller P.J."/>
            <person name="Scott M.A."/>
            <person name="Spackman E."/>
            <person name="Goraichik I."/>
            <person name="Dimitrov K.M."/>
            <person name="Suarez D.L."/>
            <person name="Swayne D.E."/>
        </authorList>
    </citation>
    <scope>NUCLEOTIDE SEQUENCE [LARGE SCALE GENOMIC DNA]</scope>
    <source>
        <strain evidence="1 2">DSM 12555</strain>
    </source>
</reference>
<sequence length="497" mass="58366">MKNVLIMNLGAQDLQIKKDKLEKMVDLFSDDDEMKKTLESGSIIKNNFRVHPNNFRKLTNKLLENYPKGIECIDFPIIKSIIKKVEKVLENEKLQKIILIVTNQNDMQNNGKDTIYLGGIIEKLSIDKKLGIELDKSIENVEIVTCCTKLNPSDYDEMTRFYDEELRKEYDSDAIFLNITGGTPAMSFGLLYNTSINSSCRVIPFYTKQNTNTSVKFNICETFRKDDDKSRICEFINKNDYMATKILLEKYNKKYEVSKNKYQTVLNMLKAAHSRIQFDFENASKYIESAEDYDSESRNVCDEFINFLKQLVNKKNEYLLNEVKNNAIYEYQNGAYTDFLGRIFRMQEDIYRSILIYKNVLKKGEESGKVQFTREELEYINSKIKSKCMKHKPKIDIIYMNNKLKEILEEKSKEYDLYSYCTKMNKLKQIRNNSVLAHGYEGVSKNKIDDEIGDAIKFLDNLILKYKKVFDIEINDDKFYEKDGDFNKQLIKLVEEI</sequence>
<dbReference type="AlphaFoldDB" id="A0A1W1XZU5"/>
<dbReference type="STRING" id="1121291.SAMN02745134_03882"/>
<dbReference type="Pfam" id="PF09670">
    <property type="entry name" value="Cas_Cas02710"/>
    <property type="match status" value="1"/>
</dbReference>
<protein>
    <submittedName>
        <fullName evidence="1">CRISPR-associated protein (Cas_Cas02710)</fullName>
    </submittedName>
</protein>